<sequence length="97" mass="10793">MSPAITSPATASSAPIDNTALKPTDAGVKKPAKKQKAKQTGFKKNQKAKLALQRMHVFYKIKAHRSDDEYKDMTFPEQQKVLGKLWKASPENPRNNA</sequence>
<evidence type="ECO:0000313" key="1">
    <source>
        <dbReference type="EMBL" id="KAF2633611.1"/>
    </source>
</evidence>
<protein>
    <submittedName>
        <fullName evidence="1">Uncharacterized protein</fullName>
    </submittedName>
</protein>
<comment type="caution">
    <text evidence="1">The sequence shown here is derived from an EMBL/GenBank/DDBJ whole genome shotgun (WGS) entry which is preliminary data.</text>
</comment>
<accession>A0ACB6SHG4</accession>
<proteinExistence type="predicted"/>
<evidence type="ECO:0000313" key="2">
    <source>
        <dbReference type="Proteomes" id="UP000799754"/>
    </source>
</evidence>
<reference evidence="1" key="1">
    <citation type="journal article" date="2020" name="Stud. Mycol.">
        <title>101 Dothideomycetes genomes: a test case for predicting lifestyles and emergence of pathogens.</title>
        <authorList>
            <person name="Haridas S."/>
            <person name="Albert R."/>
            <person name="Binder M."/>
            <person name="Bloem J."/>
            <person name="Labutti K."/>
            <person name="Salamov A."/>
            <person name="Andreopoulos B."/>
            <person name="Baker S."/>
            <person name="Barry K."/>
            <person name="Bills G."/>
            <person name="Bluhm B."/>
            <person name="Cannon C."/>
            <person name="Castanera R."/>
            <person name="Culley D."/>
            <person name="Daum C."/>
            <person name="Ezra D."/>
            <person name="Gonzalez J."/>
            <person name="Henrissat B."/>
            <person name="Kuo A."/>
            <person name="Liang C."/>
            <person name="Lipzen A."/>
            <person name="Lutzoni F."/>
            <person name="Magnuson J."/>
            <person name="Mondo S."/>
            <person name="Nolan M."/>
            <person name="Ohm R."/>
            <person name="Pangilinan J."/>
            <person name="Park H.-J."/>
            <person name="Ramirez L."/>
            <person name="Alfaro M."/>
            <person name="Sun H."/>
            <person name="Tritt A."/>
            <person name="Yoshinaga Y."/>
            <person name="Zwiers L.-H."/>
            <person name="Turgeon B."/>
            <person name="Goodwin S."/>
            <person name="Spatafora J."/>
            <person name="Crous P."/>
            <person name="Grigoriev I."/>
        </authorList>
    </citation>
    <scope>NUCLEOTIDE SEQUENCE</scope>
    <source>
        <strain evidence="1">CBS 525.71</strain>
    </source>
</reference>
<dbReference type="Proteomes" id="UP000799754">
    <property type="component" value="Unassembled WGS sequence"/>
</dbReference>
<dbReference type="EMBL" id="MU006701">
    <property type="protein sequence ID" value="KAF2633611.1"/>
    <property type="molecule type" value="Genomic_DNA"/>
</dbReference>
<name>A0ACB6SHG4_9PLEO</name>
<organism evidence="1 2">
    <name type="scientific">Macroventuria anomochaeta</name>
    <dbReference type="NCBI Taxonomy" id="301207"/>
    <lineage>
        <taxon>Eukaryota</taxon>
        <taxon>Fungi</taxon>
        <taxon>Dikarya</taxon>
        <taxon>Ascomycota</taxon>
        <taxon>Pezizomycotina</taxon>
        <taxon>Dothideomycetes</taxon>
        <taxon>Pleosporomycetidae</taxon>
        <taxon>Pleosporales</taxon>
        <taxon>Pleosporineae</taxon>
        <taxon>Didymellaceae</taxon>
        <taxon>Macroventuria</taxon>
    </lineage>
</organism>
<gene>
    <name evidence="1" type="ORF">BU25DRAFT_453354</name>
</gene>
<keyword evidence="2" id="KW-1185">Reference proteome</keyword>